<dbReference type="Proteomes" id="UP000828390">
    <property type="component" value="Unassembled WGS sequence"/>
</dbReference>
<proteinExistence type="predicted"/>
<reference evidence="1" key="1">
    <citation type="journal article" date="2019" name="bioRxiv">
        <title>The Genome of the Zebra Mussel, Dreissena polymorpha: A Resource for Invasive Species Research.</title>
        <authorList>
            <person name="McCartney M.A."/>
            <person name="Auch B."/>
            <person name="Kono T."/>
            <person name="Mallez S."/>
            <person name="Zhang Y."/>
            <person name="Obille A."/>
            <person name="Becker A."/>
            <person name="Abrahante J.E."/>
            <person name="Garbe J."/>
            <person name="Badalamenti J.P."/>
            <person name="Herman A."/>
            <person name="Mangelson H."/>
            <person name="Liachko I."/>
            <person name="Sullivan S."/>
            <person name="Sone E.D."/>
            <person name="Koren S."/>
            <person name="Silverstein K.A.T."/>
            <person name="Beckman K.B."/>
            <person name="Gohl D.M."/>
        </authorList>
    </citation>
    <scope>NUCLEOTIDE SEQUENCE</scope>
    <source>
        <strain evidence="1">Duluth1</strain>
        <tissue evidence="1">Whole animal</tissue>
    </source>
</reference>
<dbReference type="AlphaFoldDB" id="A0A9D4J9J4"/>
<gene>
    <name evidence="1" type="ORF">DPMN_154891</name>
</gene>
<reference evidence="1" key="2">
    <citation type="submission" date="2020-11" db="EMBL/GenBank/DDBJ databases">
        <authorList>
            <person name="McCartney M.A."/>
            <person name="Auch B."/>
            <person name="Kono T."/>
            <person name="Mallez S."/>
            <person name="Becker A."/>
            <person name="Gohl D.M."/>
            <person name="Silverstein K.A.T."/>
            <person name="Koren S."/>
            <person name="Bechman K.B."/>
            <person name="Herman A."/>
            <person name="Abrahante J.E."/>
            <person name="Garbe J."/>
        </authorList>
    </citation>
    <scope>NUCLEOTIDE SEQUENCE</scope>
    <source>
        <strain evidence="1">Duluth1</strain>
        <tissue evidence="1">Whole animal</tissue>
    </source>
</reference>
<dbReference type="EMBL" id="JAIWYP010000007">
    <property type="protein sequence ID" value="KAH3801244.1"/>
    <property type="molecule type" value="Genomic_DNA"/>
</dbReference>
<organism evidence="1 2">
    <name type="scientific">Dreissena polymorpha</name>
    <name type="common">Zebra mussel</name>
    <name type="synonym">Mytilus polymorpha</name>
    <dbReference type="NCBI Taxonomy" id="45954"/>
    <lineage>
        <taxon>Eukaryota</taxon>
        <taxon>Metazoa</taxon>
        <taxon>Spiralia</taxon>
        <taxon>Lophotrochozoa</taxon>
        <taxon>Mollusca</taxon>
        <taxon>Bivalvia</taxon>
        <taxon>Autobranchia</taxon>
        <taxon>Heteroconchia</taxon>
        <taxon>Euheterodonta</taxon>
        <taxon>Imparidentia</taxon>
        <taxon>Neoheterodontei</taxon>
        <taxon>Myida</taxon>
        <taxon>Dreissenoidea</taxon>
        <taxon>Dreissenidae</taxon>
        <taxon>Dreissena</taxon>
    </lineage>
</organism>
<sequence length="54" mass="6382">MDLYDEYLRSNYMDLSDIVENPAEQPVIEFLFFYASVCQKNGEELKKKTLDSLK</sequence>
<keyword evidence="2" id="KW-1185">Reference proteome</keyword>
<protein>
    <submittedName>
        <fullName evidence="1">Uncharacterized protein</fullName>
    </submittedName>
</protein>
<evidence type="ECO:0000313" key="1">
    <source>
        <dbReference type="EMBL" id="KAH3801244.1"/>
    </source>
</evidence>
<name>A0A9D4J9J4_DREPO</name>
<accession>A0A9D4J9J4</accession>
<evidence type="ECO:0000313" key="2">
    <source>
        <dbReference type="Proteomes" id="UP000828390"/>
    </source>
</evidence>
<comment type="caution">
    <text evidence="1">The sequence shown here is derived from an EMBL/GenBank/DDBJ whole genome shotgun (WGS) entry which is preliminary data.</text>
</comment>